<dbReference type="eggNOG" id="COG5506">
    <property type="taxonomic scope" value="Bacteria"/>
</dbReference>
<sequence>MKEESVDFYLQQGIFGHAETKPDERRMFLGSLRERALLVLTKGQVSRNKPYQEVEQVLKANRQATVLLNGELSYASYSQYVKMANVNGCSFKVVNHHEAHSPFGLVIEAPSAINQEHIYIEDELFQNAFSRESVE</sequence>
<evidence type="ECO:0000313" key="2">
    <source>
        <dbReference type="Proteomes" id="UP000028091"/>
    </source>
</evidence>
<comment type="caution">
    <text evidence="1">The sequence shown here is derived from an EMBL/GenBank/DDBJ whole genome shotgun (WGS) entry which is preliminary data.</text>
</comment>
<dbReference type="SUPFAM" id="SSF160515">
    <property type="entry name" value="YueI-like"/>
    <property type="match status" value="1"/>
</dbReference>
<dbReference type="Pfam" id="PF07997">
    <property type="entry name" value="DUF1694"/>
    <property type="match status" value="1"/>
</dbReference>
<dbReference type="Proteomes" id="UP000028091">
    <property type="component" value="Unassembled WGS sequence"/>
</dbReference>
<protein>
    <submittedName>
        <fullName evidence="1">Uncharacterized protein</fullName>
    </submittedName>
</protein>
<dbReference type="RefSeq" id="WP_034317137.1">
    <property type="nucleotide sequence ID" value="NZ_JBCMYH010000018.1"/>
</dbReference>
<name>A0A081LG96_9BACI</name>
<dbReference type="PIRSF" id="PIRSF034303">
    <property type="entry name" value="DUF1694"/>
    <property type="match status" value="1"/>
</dbReference>
<organism evidence="1 2">
    <name type="scientific">Bacillus zhangzhouensis</name>
    <dbReference type="NCBI Taxonomy" id="1178540"/>
    <lineage>
        <taxon>Bacteria</taxon>
        <taxon>Bacillati</taxon>
        <taxon>Bacillota</taxon>
        <taxon>Bacilli</taxon>
        <taxon>Bacillales</taxon>
        <taxon>Bacillaceae</taxon>
        <taxon>Bacillus</taxon>
    </lineage>
</organism>
<dbReference type="AlphaFoldDB" id="A0A081LG96"/>
<dbReference type="EMBL" id="JOTP01000001">
    <property type="protein sequence ID" value="KEP28272.1"/>
    <property type="molecule type" value="Genomic_DNA"/>
</dbReference>
<dbReference type="OrthoDB" id="95278at2"/>
<dbReference type="Gene3D" id="3.30.1330.30">
    <property type="match status" value="1"/>
</dbReference>
<accession>A0A081LG96</accession>
<dbReference type="InterPro" id="IPR029064">
    <property type="entry name" value="Ribosomal_eL30-like_sf"/>
</dbReference>
<evidence type="ECO:0000313" key="1">
    <source>
        <dbReference type="EMBL" id="KEP28272.1"/>
    </source>
</evidence>
<reference evidence="1 2" key="1">
    <citation type="submission" date="2012-09" db="EMBL/GenBank/DDBJ databases">
        <title>Genome Sequence of Bacillus sp. DW5-4.</title>
        <authorList>
            <person name="Lai Q."/>
            <person name="Liu Y."/>
            <person name="Shao Z."/>
        </authorList>
    </citation>
    <scope>NUCLEOTIDE SEQUENCE [LARGE SCALE GENOMIC DNA]</scope>
    <source>
        <strain evidence="1 2">DW5-4</strain>
    </source>
</reference>
<gene>
    <name evidence="1" type="ORF">BA70_01395</name>
</gene>
<keyword evidence="2" id="KW-1185">Reference proteome</keyword>
<dbReference type="InterPro" id="IPR012543">
    <property type="entry name" value="DUF1694"/>
</dbReference>
<proteinExistence type="predicted"/>